<dbReference type="SMART" id="SM00825">
    <property type="entry name" value="PKS_KS"/>
    <property type="match status" value="1"/>
</dbReference>
<dbReference type="GO" id="GO:0005829">
    <property type="term" value="C:cytosol"/>
    <property type="evidence" value="ECO:0007669"/>
    <property type="project" value="TreeGrafter"/>
</dbReference>
<evidence type="ECO:0000256" key="10">
    <source>
        <dbReference type="ARBA" id="ARBA00023160"/>
    </source>
</evidence>
<dbReference type="InterPro" id="IPR014031">
    <property type="entry name" value="Ketoacyl_synth_C"/>
</dbReference>
<organism evidence="19 20">
    <name type="scientific">Oceanipulchritudo coccoides</name>
    <dbReference type="NCBI Taxonomy" id="2706888"/>
    <lineage>
        <taxon>Bacteria</taxon>
        <taxon>Pseudomonadati</taxon>
        <taxon>Verrucomicrobiota</taxon>
        <taxon>Opitutia</taxon>
        <taxon>Puniceicoccales</taxon>
        <taxon>Oceanipulchritudinaceae</taxon>
        <taxon>Oceanipulchritudo</taxon>
    </lineage>
</organism>
<evidence type="ECO:0000256" key="14">
    <source>
        <dbReference type="ARBA" id="ARBA00042143"/>
    </source>
</evidence>
<dbReference type="InterPro" id="IPR018201">
    <property type="entry name" value="Ketoacyl_synth_AS"/>
</dbReference>
<evidence type="ECO:0000256" key="11">
    <source>
        <dbReference type="ARBA" id="ARBA00023315"/>
    </source>
</evidence>
<dbReference type="InterPro" id="IPR014030">
    <property type="entry name" value="Ketoacyl_synth_N"/>
</dbReference>
<evidence type="ECO:0000256" key="9">
    <source>
        <dbReference type="ARBA" id="ARBA00023098"/>
    </source>
</evidence>
<comment type="catalytic activity">
    <reaction evidence="16">
        <text>a fatty acyl-[ACP] + malonyl-[ACP] + H(+) = a 3-oxoacyl-[ACP] + holo-[ACP] + CO2</text>
        <dbReference type="Rhea" id="RHEA:22836"/>
        <dbReference type="Rhea" id="RHEA-COMP:9623"/>
        <dbReference type="Rhea" id="RHEA-COMP:9685"/>
        <dbReference type="Rhea" id="RHEA-COMP:9916"/>
        <dbReference type="Rhea" id="RHEA-COMP:14125"/>
        <dbReference type="ChEBI" id="CHEBI:15378"/>
        <dbReference type="ChEBI" id="CHEBI:16526"/>
        <dbReference type="ChEBI" id="CHEBI:64479"/>
        <dbReference type="ChEBI" id="CHEBI:78449"/>
        <dbReference type="ChEBI" id="CHEBI:78776"/>
        <dbReference type="ChEBI" id="CHEBI:138651"/>
        <dbReference type="EC" id="2.3.1.41"/>
    </reaction>
    <physiologicalReaction direction="left-to-right" evidence="16">
        <dbReference type="Rhea" id="RHEA:22837"/>
    </physiologicalReaction>
</comment>
<evidence type="ECO:0000256" key="15">
    <source>
        <dbReference type="ARBA" id="ARBA00048121"/>
    </source>
</evidence>
<evidence type="ECO:0000256" key="13">
    <source>
        <dbReference type="ARBA" id="ARBA00041620"/>
    </source>
</evidence>
<evidence type="ECO:0000256" key="6">
    <source>
        <dbReference type="ARBA" id="ARBA00022516"/>
    </source>
</evidence>
<protein>
    <recommendedName>
        <fullName evidence="12">3-oxoacyl-[acyl-carrier-protein] synthase 1</fullName>
        <ecNumber evidence="4">2.3.1.41</ecNumber>
    </recommendedName>
    <alternativeName>
        <fullName evidence="13">3-oxoacyl-[acyl-carrier-protein] synthase I</fullName>
    </alternativeName>
    <alternativeName>
        <fullName evidence="14">Beta-ketoacyl-ACP synthase I</fullName>
    </alternativeName>
</protein>
<evidence type="ECO:0000259" key="18">
    <source>
        <dbReference type="PROSITE" id="PS52004"/>
    </source>
</evidence>
<evidence type="ECO:0000256" key="12">
    <source>
        <dbReference type="ARBA" id="ARBA00039450"/>
    </source>
</evidence>
<keyword evidence="5" id="KW-0963">Cytoplasm</keyword>
<dbReference type="CDD" id="cd00834">
    <property type="entry name" value="KAS_I_II"/>
    <property type="match status" value="1"/>
</dbReference>
<keyword evidence="10" id="KW-0275">Fatty acid biosynthesis</keyword>
<keyword evidence="7 17" id="KW-0808">Transferase</keyword>
<evidence type="ECO:0000256" key="2">
    <source>
        <dbReference type="ARBA" id="ARBA00008467"/>
    </source>
</evidence>
<dbReference type="Gene3D" id="3.40.47.10">
    <property type="match status" value="1"/>
</dbReference>
<dbReference type="PROSITE" id="PS00606">
    <property type="entry name" value="KS3_1"/>
    <property type="match status" value="1"/>
</dbReference>
<dbReference type="PANTHER" id="PTHR11712:SF306">
    <property type="entry name" value="3-OXOACYL-[ACYL-CARRIER-PROTEIN] SYNTHASE 1"/>
    <property type="match status" value="1"/>
</dbReference>
<keyword evidence="8" id="KW-0276">Fatty acid metabolism</keyword>
<dbReference type="InterPro" id="IPR000794">
    <property type="entry name" value="Beta-ketoacyl_synthase"/>
</dbReference>
<evidence type="ECO:0000256" key="4">
    <source>
        <dbReference type="ARBA" id="ARBA00013191"/>
    </source>
</evidence>
<dbReference type="PROSITE" id="PS52004">
    <property type="entry name" value="KS3_2"/>
    <property type="match status" value="1"/>
</dbReference>
<evidence type="ECO:0000256" key="7">
    <source>
        <dbReference type="ARBA" id="ARBA00022679"/>
    </source>
</evidence>
<dbReference type="Proteomes" id="UP000478417">
    <property type="component" value="Unassembled WGS sequence"/>
</dbReference>
<evidence type="ECO:0000256" key="16">
    <source>
        <dbReference type="ARBA" id="ARBA00048506"/>
    </source>
</evidence>
<evidence type="ECO:0000256" key="3">
    <source>
        <dbReference type="ARBA" id="ARBA00011738"/>
    </source>
</evidence>
<gene>
    <name evidence="19" type="ORF">G0Q06_08615</name>
</gene>
<accession>A0A6B2M4E3</accession>
<dbReference type="InterPro" id="IPR016039">
    <property type="entry name" value="Thiolase-like"/>
</dbReference>
<evidence type="ECO:0000256" key="1">
    <source>
        <dbReference type="ARBA" id="ARBA00004496"/>
    </source>
</evidence>
<dbReference type="PANTHER" id="PTHR11712">
    <property type="entry name" value="POLYKETIDE SYNTHASE-RELATED"/>
    <property type="match status" value="1"/>
</dbReference>
<keyword evidence="11" id="KW-0012">Acyltransferase</keyword>
<evidence type="ECO:0000256" key="17">
    <source>
        <dbReference type="RuleBase" id="RU003694"/>
    </source>
</evidence>
<comment type="catalytic activity">
    <reaction evidence="15">
        <text>(3Z)-decenoyl-[ACP] + malonyl-[ACP] + H(+) = 3-oxo-(5Z)-dodecenoyl-[ACP] + holo-[ACP] + CO2</text>
        <dbReference type="Rhea" id="RHEA:54940"/>
        <dbReference type="Rhea" id="RHEA-COMP:9623"/>
        <dbReference type="Rhea" id="RHEA-COMP:9685"/>
        <dbReference type="Rhea" id="RHEA-COMP:9927"/>
        <dbReference type="Rhea" id="RHEA-COMP:14042"/>
        <dbReference type="ChEBI" id="CHEBI:15378"/>
        <dbReference type="ChEBI" id="CHEBI:16526"/>
        <dbReference type="ChEBI" id="CHEBI:64479"/>
        <dbReference type="ChEBI" id="CHEBI:78449"/>
        <dbReference type="ChEBI" id="CHEBI:78798"/>
        <dbReference type="ChEBI" id="CHEBI:138410"/>
    </reaction>
    <physiologicalReaction direction="left-to-right" evidence="15">
        <dbReference type="Rhea" id="RHEA:54941"/>
    </physiologicalReaction>
</comment>
<sequence>MRNVVVTGLGLVTCLGHDKEAVGKRLKELKHGCVAYQPFEADEKIPIHVAAPVPGFDTASTDPEDWTFPDDIHFRLEQLKGLSPNALYAHFALKRAIGDAGLEKGDLSNERTGLYTASSGSAAMTHFHLDRMKRFGPLRCSPLGIVASIAGTLNFNLAAAYKIRGSTCGFVSACASSGHALGFAHDEIALNRQDRMVVVGAEDFTLDTIVPFAGMRVLSVNPDPDTASRPFDKNRDGFVGTGGAVALILEEESIALRRGAPILGRFAGWGQATDGYHVAASHPDGEGLANAIRLALGQAGWDKETVDYINAHATSTLAGDISECRALKSVFGSSGGPAISSTKALTGHALSLSSIMEASFCLLAMQQGFTPGSAHITSLDPEAQGLNILRESLDSAPKRLLSNSSGFGGVNVVLAIEQP</sequence>
<keyword evidence="6" id="KW-0444">Lipid biosynthesis</keyword>
<dbReference type="GO" id="GO:0006633">
    <property type="term" value="P:fatty acid biosynthetic process"/>
    <property type="evidence" value="ECO:0007669"/>
    <property type="project" value="UniProtKB-KW"/>
</dbReference>
<comment type="caution">
    <text evidence="19">The sequence shown here is derived from an EMBL/GenBank/DDBJ whole genome shotgun (WGS) entry which is preliminary data.</text>
</comment>
<reference evidence="19 20" key="1">
    <citation type="submission" date="2020-02" db="EMBL/GenBank/DDBJ databases">
        <title>Albibacoteraceae fam. nov., the first described family within the subdivision 4 Verrucomicrobia.</title>
        <authorList>
            <person name="Xi F."/>
        </authorList>
    </citation>
    <scope>NUCLEOTIDE SEQUENCE [LARGE SCALE GENOMIC DNA]</scope>
    <source>
        <strain evidence="19 20">CK1056</strain>
    </source>
</reference>
<keyword evidence="20" id="KW-1185">Reference proteome</keyword>
<dbReference type="RefSeq" id="WP_163964476.1">
    <property type="nucleotide sequence ID" value="NZ_JAAGNX010000002.1"/>
</dbReference>
<evidence type="ECO:0000256" key="8">
    <source>
        <dbReference type="ARBA" id="ARBA00022832"/>
    </source>
</evidence>
<evidence type="ECO:0000256" key="5">
    <source>
        <dbReference type="ARBA" id="ARBA00022490"/>
    </source>
</evidence>
<feature type="domain" description="Ketosynthase family 3 (KS3)" evidence="18">
    <location>
        <begin position="1"/>
        <end position="418"/>
    </location>
</feature>
<dbReference type="EC" id="2.3.1.41" evidence="4"/>
<name>A0A6B2M4E3_9BACT</name>
<proteinExistence type="inferred from homology"/>
<dbReference type="AlphaFoldDB" id="A0A6B2M4E3"/>
<keyword evidence="9" id="KW-0443">Lipid metabolism</keyword>
<dbReference type="SUPFAM" id="SSF53901">
    <property type="entry name" value="Thiolase-like"/>
    <property type="match status" value="2"/>
</dbReference>
<dbReference type="Pfam" id="PF02801">
    <property type="entry name" value="Ketoacyl-synt_C"/>
    <property type="match status" value="1"/>
</dbReference>
<comment type="subunit">
    <text evidence="3">Homodimer.</text>
</comment>
<comment type="similarity">
    <text evidence="2 17">Belongs to the thiolase-like superfamily. Beta-ketoacyl-ACP synthases family.</text>
</comment>
<comment type="subcellular location">
    <subcellularLocation>
        <location evidence="1">Cytoplasm</location>
    </subcellularLocation>
</comment>
<dbReference type="InterPro" id="IPR020841">
    <property type="entry name" value="PKS_Beta-ketoAc_synthase_dom"/>
</dbReference>
<evidence type="ECO:0000313" key="20">
    <source>
        <dbReference type="Proteomes" id="UP000478417"/>
    </source>
</evidence>
<dbReference type="Pfam" id="PF00109">
    <property type="entry name" value="ketoacyl-synt"/>
    <property type="match status" value="1"/>
</dbReference>
<dbReference type="GO" id="GO:0004315">
    <property type="term" value="F:3-oxoacyl-[acyl-carrier-protein] synthase activity"/>
    <property type="evidence" value="ECO:0007669"/>
    <property type="project" value="UniProtKB-EC"/>
</dbReference>
<evidence type="ECO:0000313" key="19">
    <source>
        <dbReference type="EMBL" id="NDV62510.1"/>
    </source>
</evidence>
<dbReference type="EMBL" id="JAAGNX010000002">
    <property type="protein sequence ID" value="NDV62510.1"/>
    <property type="molecule type" value="Genomic_DNA"/>
</dbReference>